<organism evidence="2">
    <name type="scientific">Malus domestica</name>
    <name type="common">Apple</name>
    <name type="synonym">Pyrus malus</name>
    <dbReference type="NCBI Taxonomy" id="3750"/>
    <lineage>
        <taxon>Eukaryota</taxon>
        <taxon>Viridiplantae</taxon>
        <taxon>Streptophyta</taxon>
        <taxon>Embryophyta</taxon>
        <taxon>Tracheophyta</taxon>
        <taxon>Spermatophyta</taxon>
        <taxon>Magnoliopsida</taxon>
        <taxon>eudicotyledons</taxon>
        <taxon>Gunneridae</taxon>
        <taxon>Pentapetalae</taxon>
        <taxon>rosids</taxon>
        <taxon>fabids</taxon>
        <taxon>Rosales</taxon>
        <taxon>Rosaceae</taxon>
        <taxon>Amygdaloideae</taxon>
        <taxon>Maleae</taxon>
        <taxon>Malus</taxon>
    </lineage>
</organism>
<feature type="compositionally biased region" description="Polar residues" evidence="1">
    <location>
        <begin position="18"/>
        <end position="27"/>
    </location>
</feature>
<name>E4Z8L2_MALDO</name>
<sequence length="67" mass="7635">MYPKTPDPELKKSRTKNPESFSSTTPTDPEPFEKLEMFIREIKRENNGVSMTLLTRGASKIGYNISV</sequence>
<evidence type="ECO:0000313" key="2">
    <source>
        <dbReference type="EMBL" id="CBL94135.1"/>
    </source>
</evidence>
<accession>E4Z8L2</accession>
<feature type="region of interest" description="Disordered" evidence="1">
    <location>
        <begin position="1"/>
        <end position="32"/>
    </location>
</feature>
<feature type="compositionally biased region" description="Basic and acidic residues" evidence="1">
    <location>
        <begin position="1"/>
        <end position="12"/>
    </location>
</feature>
<evidence type="ECO:0000256" key="1">
    <source>
        <dbReference type="SAM" id="MobiDB-lite"/>
    </source>
</evidence>
<reference evidence="2" key="1">
    <citation type="submission" date="2010-04" db="EMBL/GenBank/DDBJ databases">
        <title>Genomic organization of the Mal d 1 gene cluster on apple (Malus x domestica) linkage group 16.</title>
        <authorList>
            <person name="Pagliarani G."/>
            <person name="Paris R."/>
            <person name="Arens P."/>
            <person name="Tartarini S."/>
            <person name="Peters S."/>
            <person name="van de Weg E."/>
        </authorList>
    </citation>
    <scope>NUCLEOTIDE SEQUENCE</scope>
</reference>
<dbReference type="EMBL" id="FN823234">
    <property type="protein sequence ID" value="CBL94135.1"/>
    <property type="molecule type" value="Genomic_DNA"/>
</dbReference>
<dbReference type="AlphaFoldDB" id="E4Z8L2"/>
<protein>
    <submittedName>
        <fullName evidence="2">Uncharacterized protein</fullName>
    </submittedName>
</protein>
<proteinExistence type="predicted"/>